<dbReference type="GO" id="GO:0000976">
    <property type="term" value="F:transcription cis-regulatory region binding"/>
    <property type="evidence" value="ECO:0007669"/>
    <property type="project" value="TreeGrafter"/>
</dbReference>
<dbReference type="Gene3D" id="1.10.10.60">
    <property type="entry name" value="Homeodomain-like"/>
    <property type="match status" value="1"/>
</dbReference>
<dbReference type="InterPro" id="IPR050109">
    <property type="entry name" value="HTH-type_TetR-like_transc_reg"/>
</dbReference>
<proteinExistence type="predicted"/>
<dbReference type="GO" id="GO:0045892">
    <property type="term" value="P:negative regulation of DNA-templated transcription"/>
    <property type="evidence" value="ECO:0007669"/>
    <property type="project" value="UniProtKB-ARBA"/>
</dbReference>
<keyword evidence="3" id="KW-0804">Transcription</keyword>
<dbReference type="SUPFAM" id="SSF48498">
    <property type="entry name" value="Tetracyclin repressor-like, C-terminal domain"/>
    <property type="match status" value="1"/>
</dbReference>
<dbReference type="PANTHER" id="PTHR30055:SF234">
    <property type="entry name" value="HTH-TYPE TRANSCRIPTIONAL REGULATOR BETI"/>
    <property type="match status" value="1"/>
</dbReference>
<sequence>MPRPLIPERRERILAAAEALILEHGFDAASVQAIAARVGIAKGAVYREFASKDAILDALLRQSLARMTERSHRLLGERPRLSEAYRVGLEVLLDEPLMTAAFLDDAGVLGSYADTVRDGRYRERLVGAAEWIAALQSEGELDARVDTAALALALSSTTLGLLTAAKHLGPLSREQLAGAIAAMELLVSGLEPGSHRAGGTGRR</sequence>
<dbReference type="AlphaFoldDB" id="A0AA94HNH1"/>
<dbReference type="PRINTS" id="PR00455">
    <property type="entry name" value="HTHTETR"/>
</dbReference>
<dbReference type="Proteomes" id="UP000198506">
    <property type="component" value="Unassembled WGS sequence"/>
</dbReference>
<accession>A0AA94HNH1</accession>
<dbReference type="InterPro" id="IPR009057">
    <property type="entry name" value="Homeodomain-like_sf"/>
</dbReference>
<dbReference type="GO" id="GO:0003700">
    <property type="term" value="F:DNA-binding transcription factor activity"/>
    <property type="evidence" value="ECO:0007669"/>
    <property type="project" value="TreeGrafter"/>
</dbReference>
<evidence type="ECO:0000256" key="3">
    <source>
        <dbReference type="ARBA" id="ARBA00023163"/>
    </source>
</evidence>
<keyword evidence="7" id="KW-1185">Reference proteome</keyword>
<dbReference type="InterPro" id="IPR001647">
    <property type="entry name" value="HTH_TetR"/>
</dbReference>
<feature type="domain" description="HTH tetR-type" evidence="5">
    <location>
        <begin position="7"/>
        <end position="67"/>
    </location>
</feature>
<evidence type="ECO:0000313" key="7">
    <source>
        <dbReference type="Proteomes" id="UP000198506"/>
    </source>
</evidence>
<evidence type="ECO:0000259" key="5">
    <source>
        <dbReference type="PROSITE" id="PS50977"/>
    </source>
</evidence>
<dbReference type="FunFam" id="1.10.10.60:FF:000141">
    <property type="entry name" value="TetR family transcriptional regulator"/>
    <property type="match status" value="1"/>
</dbReference>
<dbReference type="SUPFAM" id="SSF46689">
    <property type="entry name" value="Homeodomain-like"/>
    <property type="match status" value="1"/>
</dbReference>
<organism evidence="6 7">
    <name type="scientific">Agrococcus baldri</name>
    <dbReference type="NCBI Taxonomy" id="153730"/>
    <lineage>
        <taxon>Bacteria</taxon>
        <taxon>Bacillati</taxon>
        <taxon>Actinomycetota</taxon>
        <taxon>Actinomycetes</taxon>
        <taxon>Micrococcales</taxon>
        <taxon>Microbacteriaceae</taxon>
        <taxon>Agrococcus</taxon>
    </lineage>
</organism>
<dbReference type="PANTHER" id="PTHR30055">
    <property type="entry name" value="HTH-TYPE TRANSCRIPTIONAL REGULATOR RUTR"/>
    <property type="match status" value="1"/>
</dbReference>
<evidence type="ECO:0000256" key="2">
    <source>
        <dbReference type="ARBA" id="ARBA00023125"/>
    </source>
</evidence>
<keyword evidence="2 4" id="KW-0238">DNA-binding</keyword>
<comment type="caution">
    <text evidence="6">The sequence shown here is derived from an EMBL/GenBank/DDBJ whole genome shotgun (WGS) entry which is preliminary data.</text>
</comment>
<keyword evidence="1" id="KW-0805">Transcription regulation</keyword>
<name>A0AA94HNH1_9MICO</name>
<dbReference type="Pfam" id="PF00440">
    <property type="entry name" value="TetR_N"/>
    <property type="match status" value="1"/>
</dbReference>
<dbReference type="Gene3D" id="1.10.357.10">
    <property type="entry name" value="Tetracycline Repressor, domain 2"/>
    <property type="match status" value="1"/>
</dbReference>
<feature type="DNA-binding region" description="H-T-H motif" evidence="4">
    <location>
        <begin position="30"/>
        <end position="49"/>
    </location>
</feature>
<protein>
    <submittedName>
        <fullName evidence="6">Transcriptional regulator, TetR family</fullName>
    </submittedName>
</protein>
<dbReference type="EMBL" id="FOZN01000003">
    <property type="protein sequence ID" value="SFS15647.1"/>
    <property type="molecule type" value="Genomic_DNA"/>
</dbReference>
<dbReference type="InterPro" id="IPR036271">
    <property type="entry name" value="Tet_transcr_reg_TetR-rel_C_sf"/>
</dbReference>
<evidence type="ECO:0000256" key="4">
    <source>
        <dbReference type="PROSITE-ProRule" id="PRU00335"/>
    </source>
</evidence>
<evidence type="ECO:0000256" key="1">
    <source>
        <dbReference type="ARBA" id="ARBA00023015"/>
    </source>
</evidence>
<reference evidence="6 7" key="1">
    <citation type="submission" date="2016-10" db="EMBL/GenBank/DDBJ databases">
        <authorList>
            <person name="Varghese N."/>
            <person name="Submissions S."/>
        </authorList>
    </citation>
    <scope>NUCLEOTIDE SEQUENCE [LARGE SCALE GENOMIC DNA]</scope>
    <source>
        <strain evidence="6 7">IAM 15147</strain>
    </source>
</reference>
<dbReference type="PROSITE" id="PS50977">
    <property type="entry name" value="HTH_TETR_2"/>
    <property type="match status" value="1"/>
</dbReference>
<evidence type="ECO:0000313" key="6">
    <source>
        <dbReference type="EMBL" id="SFS15647.1"/>
    </source>
</evidence>
<gene>
    <name evidence="6" type="ORF">SAMN04487783_2093</name>
</gene>
<dbReference type="RefSeq" id="WP_092918553.1">
    <property type="nucleotide sequence ID" value="NZ_FOZN01000003.1"/>
</dbReference>